<comment type="caution">
    <text evidence="2">The sequence shown here is derived from an EMBL/GenBank/DDBJ whole genome shotgun (WGS) entry which is preliminary data.</text>
</comment>
<evidence type="ECO:0000313" key="2">
    <source>
        <dbReference type="EMBL" id="NKZ20530.1"/>
    </source>
</evidence>
<dbReference type="AlphaFoldDB" id="A0A7X6MY53"/>
<evidence type="ECO:0000256" key="1">
    <source>
        <dbReference type="ARBA" id="ARBA00006479"/>
    </source>
</evidence>
<proteinExistence type="inferred from homology"/>
<sequence length="298" mass="31800">MSHYLTIDVGGTQIKYALIQENGSIGETSTCPTPQGSLDAFLEVIFAIIESLKTTIQGIAFSIPGKVDTEAGVIYFGGALTYLDQLPLKQIIQERYGIKVALQNDAKAAALAEVWLGSLKGVHDGAVIVLGTGVGGGVVLNGKLRMGPHFQAGELSLGTLDLSKPGFEKMIGMAGSAVRMIETINKTLGNQDIKDGRLAFDAILSGNEQALAIFRDYCQQIAYLILNLQAFLDLTTYAIGGGISSQPIVIEEIKNQYLAILEANPVLKMNLPELTILPTTLKNEANLVGALYTLLTTE</sequence>
<dbReference type="EMBL" id="JAAXPR010000010">
    <property type="protein sequence ID" value="NKZ20530.1"/>
    <property type="molecule type" value="Genomic_DNA"/>
</dbReference>
<dbReference type="InterPro" id="IPR000600">
    <property type="entry name" value="ROK"/>
</dbReference>
<dbReference type="SUPFAM" id="SSF53067">
    <property type="entry name" value="Actin-like ATPase domain"/>
    <property type="match status" value="1"/>
</dbReference>
<name>A0A7X6MY53_9STRE</name>
<comment type="similarity">
    <text evidence="1">Belongs to the ROK (NagC/XylR) family.</text>
</comment>
<organism evidence="2 3">
    <name type="scientific">Streptococcus ovuberis</name>
    <dbReference type="NCBI Taxonomy" id="1936207"/>
    <lineage>
        <taxon>Bacteria</taxon>
        <taxon>Bacillati</taxon>
        <taxon>Bacillota</taxon>
        <taxon>Bacilli</taxon>
        <taxon>Lactobacillales</taxon>
        <taxon>Streptococcaceae</taxon>
        <taxon>Streptococcus</taxon>
    </lineage>
</organism>
<accession>A0A7X6MY53</accession>
<dbReference type="CDD" id="cd24152">
    <property type="entry name" value="ASKHA_NBD_ROK-like"/>
    <property type="match status" value="1"/>
</dbReference>
<reference evidence="2 3" key="1">
    <citation type="submission" date="2020-04" db="EMBL/GenBank/DDBJ databases">
        <title>MicrobeNet Type strains.</title>
        <authorList>
            <person name="Nicholson A.C."/>
        </authorList>
    </citation>
    <scope>NUCLEOTIDE SEQUENCE [LARGE SCALE GENOMIC DNA]</scope>
    <source>
        <strain evidence="2 3">CCUG 69612</strain>
    </source>
</reference>
<dbReference type="Proteomes" id="UP000522720">
    <property type="component" value="Unassembled WGS sequence"/>
</dbReference>
<gene>
    <name evidence="2" type="ORF">HF992_06700</name>
</gene>
<evidence type="ECO:0000313" key="3">
    <source>
        <dbReference type="Proteomes" id="UP000522720"/>
    </source>
</evidence>
<dbReference type="Gene3D" id="3.30.420.40">
    <property type="match status" value="2"/>
</dbReference>
<dbReference type="Pfam" id="PF00480">
    <property type="entry name" value="ROK"/>
    <property type="match status" value="1"/>
</dbReference>
<keyword evidence="3" id="KW-1185">Reference proteome</keyword>
<dbReference type="PANTHER" id="PTHR18964">
    <property type="entry name" value="ROK (REPRESSOR, ORF, KINASE) FAMILY"/>
    <property type="match status" value="1"/>
</dbReference>
<dbReference type="PANTHER" id="PTHR18964:SF170">
    <property type="entry name" value="SUGAR KINASE"/>
    <property type="match status" value="1"/>
</dbReference>
<dbReference type="RefSeq" id="WP_168549283.1">
    <property type="nucleotide sequence ID" value="NZ_JAAXPR010000010.1"/>
</dbReference>
<dbReference type="InterPro" id="IPR043129">
    <property type="entry name" value="ATPase_NBD"/>
</dbReference>
<protein>
    <submittedName>
        <fullName evidence="2">ROK family protein</fullName>
    </submittedName>
</protein>